<comment type="pathway">
    <text evidence="6">Amino-acid biosynthesis; glycine biosynthesis; glycine from L-serine: step 1/1.</text>
</comment>
<sequence>MQDTALQALITAEIKRQNETLSLIASENIADETILKIVGSPLANKYSEGYPGRRYYPGNKIIDQIETLAQERALGAFGVKGVYQANVQPYSGSPANLAVYLGLLGKAGGVLGLALDQGGHLTHGHKVSATGTYYESFSYGVTPSGQIDYEKIGQILKTNPQIKLVVSGTTAYPRQIDFKRIQTLCQEAGVYHLADISHIAGLVATGLYPNPFEAGADVVMTTTHKTIPGPRGAAIFFKPELADKINKAVFPGLQGGPHDNTIAAIAYIFGQVSTPEFKKYQNQVLINAKTLAQNLIAQGLELYTGGTDCHLLILRAPNQDGMLFEKNLEAIGLIANRNSLPGDPSPFKPSGVRLGTPSITTRGLKEKEVEVLGQIIGQVHAGEYNADGLKLKVLNLARKFPAYR</sequence>
<accession>A0A2H0R583</accession>
<dbReference type="UniPathway" id="UPA00193"/>
<dbReference type="InterPro" id="IPR001085">
    <property type="entry name" value="Ser_HO-MeTrfase"/>
</dbReference>
<comment type="similarity">
    <text evidence="2 6">Belongs to the SHMT family.</text>
</comment>
<dbReference type="Gene3D" id="3.40.640.10">
    <property type="entry name" value="Type I PLP-dependent aspartate aminotransferase-like (Major domain)"/>
    <property type="match status" value="1"/>
</dbReference>
<dbReference type="PANTHER" id="PTHR11680">
    <property type="entry name" value="SERINE HYDROXYMETHYLTRANSFERASE"/>
    <property type="match status" value="1"/>
</dbReference>
<dbReference type="Gene3D" id="3.90.1150.10">
    <property type="entry name" value="Aspartate Aminotransferase, domain 1"/>
    <property type="match status" value="1"/>
</dbReference>
<feature type="site" description="Plays an important role in substrate specificity" evidence="6">
    <location>
        <position position="224"/>
    </location>
</feature>
<dbReference type="Pfam" id="PF00464">
    <property type="entry name" value="SHMT"/>
    <property type="match status" value="1"/>
</dbReference>
<dbReference type="GO" id="GO:0035999">
    <property type="term" value="P:tetrahydrofolate interconversion"/>
    <property type="evidence" value="ECO:0007669"/>
    <property type="project" value="UniProtKB-UniRule"/>
</dbReference>
<keyword evidence="3 6" id="KW-0554">One-carbon metabolism</keyword>
<keyword evidence="5 6" id="KW-0663">Pyridoxal phosphate</keyword>
<evidence type="ECO:0000256" key="5">
    <source>
        <dbReference type="ARBA" id="ARBA00022898"/>
    </source>
</evidence>
<evidence type="ECO:0000313" key="9">
    <source>
        <dbReference type="EMBL" id="PIR41184.1"/>
    </source>
</evidence>
<evidence type="ECO:0000256" key="3">
    <source>
        <dbReference type="ARBA" id="ARBA00022563"/>
    </source>
</evidence>
<evidence type="ECO:0000256" key="6">
    <source>
        <dbReference type="HAMAP-Rule" id="MF_00051"/>
    </source>
</evidence>
<comment type="cofactor">
    <cofactor evidence="1 6 7">
        <name>pyridoxal 5'-phosphate</name>
        <dbReference type="ChEBI" id="CHEBI:597326"/>
    </cofactor>
</comment>
<evidence type="ECO:0000259" key="8">
    <source>
        <dbReference type="Pfam" id="PF00464"/>
    </source>
</evidence>
<dbReference type="InterPro" id="IPR019798">
    <property type="entry name" value="Ser_HO-MeTrfase_PLP_BS"/>
</dbReference>
<dbReference type="GO" id="GO:0004372">
    <property type="term" value="F:glycine hydroxymethyltransferase activity"/>
    <property type="evidence" value="ECO:0007669"/>
    <property type="project" value="UniProtKB-UniRule"/>
</dbReference>
<dbReference type="SUPFAM" id="SSF53383">
    <property type="entry name" value="PLP-dependent transferases"/>
    <property type="match status" value="1"/>
</dbReference>
<keyword evidence="6" id="KW-0028">Amino-acid biosynthesis</keyword>
<dbReference type="GO" id="GO:0032259">
    <property type="term" value="P:methylation"/>
    <property type="evidence" value="ECO:0007669"/>
    <property type="project" value="UniProtKB-KW"/>
</dbReference>
<evidence type="ECO:0000256" key="7">
    <source>
        <dbReference type="PIRSR" id="PIRSR000412-50"/>
    </source>
</evidence>
<comment type="subunit">
    <text evidence="6">Homodimer.</text>
</comment>
<gene>
    <name evidence="6" type="primary">glyA</name>
    <name evidence="9" type="ORF">COV31_02125</name>
</gene>
<feature type="binding site" evidence="6">
    <location>
        <position position="115"/>
    </location>
    <ligand>
        <name>(6S)-5,6,7,8-tetrahydrofolate</name>
        <dbReference type="ChEBI" id="CHEBI:57453"/>
    </ligand>
</feature>
<organism evidence="9 10">
    <name type="scientific">Candidatus Yanofskybacteria bacterium CG10_big_fil_rev_8_21_14_0_10_46_23</name>
    <dbReference type="NCBI Taxonomy" id="1975098"/>
    <lineage>
        <taxon>Bacteria</taxon>
        <taxon>Candidatus Yanofskyibacteriota</taxon>
    </lineage>
</organism>
<protein>
    <recommendedName>
        <fullName evidence="6">Serine hydroxymethyltransferase</fullName>
        <shortName evidence="6">SHMT</shortName>
        <shortName evidence="6">Serine methylase</shortName>
        <ecNumber evidence="6">2.1.2.1</ecNumber>
    </recommendedName>
</protein>
<feature type="domain" description="Serine hydroxymethyltransferase-like" evidence="8">
    <location>
        <begin position="2"/>
        <end position="376"/>
    </location>
</feature>
<dbReference type="NCBIfam" id="NF000586">
    <property type="entry name" value="PRK00011.1"/>
    <property type="match status" value="1"/>
</dbReference>
<comment type="caution">
    <text evidence="9">The sequence shown here is derived from an EMBL/GenBank/DDBJ whole genome shotgun (WGS) entry which is preliminary data.</text>
</comment>
<keyword evidence="4 6" id="KW-0808">Transferase</keyword>
<comment type="catalytic activity">
    <reaction evidence="6">
        <text>(6R)-5,10-methylene-5,6,7,8-tetrahydrofolate + glycine + H2O = (6S)-5,6,7,8-tetrahydrofolate + L-serine</text>
        <dbReference type="Rhea" id="RHEA:15481"/>
        <dbReference type="ChEBI" id="CHEBI:15377"/>
        <dbReference type="ChEBI" id="CHEBI:15636"/>
        <dbReference type="ChEBI" id="CHEBI:33384"/>
        <dbReference type="ChEBI" id="CHEBI:57305"/>
        <dbReference type="ChEBI" id="CHEBI:57453"/>
        <dbReference type="EC" id="2.1.2.1"/>
    </reaction>
</comment>
<dbReference type="AlphaFoldDB" id="A0A2H0R583"/>
<dbReference type="PIRSF" id="PIRSF000412">
    <property type="entry name" value="SHMT"/>
    <property type="match status" value="1"/>
</dbReference>
<evidence type="ECO:0000256" key="2">
    <source>
        <dbReference type="ARBA" id="ARBA00006376"/>
    </source>
</evidence>
<reference evidence="9 10" key="1">
    <citation type="submission" date="2017-09" db="EMBL/GenBank/DDBJ databases">
        <title>Depth-based differentiation of microbial function through sediment-hosted aquifers and enrichment of novel symbionts in the deep terrestrial subsurface.</title>
        <authorList>
            <person name="Probst A.J."/>
            <person name="Ladd B."/>
            <person name="Jarett J.K."/>
            <person name="Geller-Mcgrath D.E."/>
            <person name="Sieber C.M."/>
            <person name="Emerson J.B."/>
            <person name="Anantharaman K."/>
            <person name="Thomas B.C."/>
            <person name="Malmstrom R."/>
            <person name="Stieglmeier M."/>
            <person name="Klingl A."/>
            <person name="Woyke T."/>
            <person name="Ryan C.M."/>
            <person name="Banfield J.F."/>
        </authorList>
    </citation>
    <scope>NUCLEOTIDE SEQUENCE [LARGE SCALE GENOMIC DNA]</scope>
    <source>
        <strain evidence="9">CG10_big_fil_rev_8_21_14_0_10_46_23</strain>
    </source>
</reference>
<comment type="pathway">
    <text evidence="6">One-carbon metabolism; tetrahydrofolate interconversion.</text>
</comment>
<feature type="binding site" evidence="6">
    <location>
        <begin position="119"/>
        <end position="121"/>
    </location>
    <ligand>
        <name>(6S)-5,6,7,8-tetrahydrofolate</name>
        <dbReference type="ChEBI" id="CHEBI:57453"/>
    </ligand>
</feature>
<proteinExistence type="inferred from homology"/>
<comment type="caution">
    <text evidence="6">Lacks conserved residue(s) required for the propagation of feature annotation.</text>
</comment>
<dbReference type="InterPro" id="IPR015421">
    <property type="entry name" value="PyrdxlP-dep_Trfase_major"/>
</dbReference>
<dbReference type="GO" id="GO:0005737">
    <property type="term" value="C:cytoplasm"/>
    <property type="evidence" value="ECO:0007669"/>
    <property type="project" value="UniProtKB-SubCell"/>
</dbReference>
<name>A0A2H0R583_9BACT</name>
<evidence type="ECO:0000256" key="4">
    <source>
        <dbReference type="ARBA" id="ARBA00022679"/>
    </source>
</evidence>
<dbReference type="GO" id="GO:0008168">
    <property type="term" value="F:methyltransferase activity"/>
    <property type="evidence" value="ECO:0007669"/>
    <property type="project" value="UniProtKB-KW"/>
</dbReference>
<comment type="function">
    <text evidence="6">Catalyzes the reversible interconversion of serine and glycine with tetrahydrofolate (THF) serving as the one-carbon carrier. This reaction serves as the major source of one-carbon groups required for the biosynthesis of purines, thymidylate, methionine, and other important biomolecules. Also exhibits THF-independent aldolase activity toward beta-hydroxyamino acids, producing glycine and aldehydes, via a retro-aldol mechanism.</text>
</comment>
<dbReference type="InterPro" id="IPR015424">
    <property type="entry name" value="PyrdxlP-dep_Trfase"/>
</dbReference>
<keyword evidence="6" id="KW-0963">Cytoplasm</keyword>
<dbReference type="InterPro" id="IPR015422">
    <property type="entry name" value="PyrdxlP-dep_Trfase_small"/>
</dbReference>
<feature type="binding site" evidence="6">
    <location>
        <begin position="345"/>
        <end position="347"/>
    </location>
    <ligand>
        <name>(6S)-5,6,7,8-tetrahydrofolate</name>
        <dbReference type="ChEBI" id="CHEBI:57453"/>
    </ligand>
</feature>
<dbReference type="GO" id="GO:0030170">
    <property type="term" value="F:pyridoxal phosphate binding"/>
    <property type="evidence" value="ECO:0007669"/>
    <property type="project" value="UniProtKB-UniRule"/>
</dbReference>
<dbReference type="EC" id="2.1.2.1" evidence="6"/>
<feature type="modified residue" description="N6-(pyridoxal phosphate)lysine" evidence="6 7">
    <location>
        <position position="225"/>
    </location>
</feature>
<evidence type="ECO:0000313" key="10">
    <source>
        <dbReference type="Proteomes" id="UP000230232"/>
    </source>
</evidence>
<dbReference type="PROSITE" id="PS00096">
    <property type="entry name" value="SHMT"/>
    <property type="match status" value="1"/>
</dbReference>
<dbReference type="InterPro" id="IPR049943">
    <property type="entry name" value="Ser_HO-MeTrfase-like"/>
</dbReference>
<keyword evidence="9" id="KW-0489">Methyltransferase</keyword>
<dbReference type="GO" id="GO:0019264">
    <property type="term" value="P:glycine biosynthetic process from serine"/>
    <property type="evidence" value="ECO:0007669"/>
    <property type="project" value="UniProtKB-UniRule"/>
</dbReference>
<dbReference type="InterPro" id="IPR039429">
    <property type="entry name" value="SHMT-like_dom"/>
</dbReference>
<comment type="subcellular location">
    <subcellularLocation>
        <location evidence="6">Cytoplasm</location>
    </subcellularLocation>
</comment>
<dbReference type="EMBL" id="PCXO01000010">
    <property type="protein sequence ID" value="PIR41184.1"/>
    <property type="molecule type" value="Genomic_DNA"/>
</dbReference>
<dbReference type="HAMAP" id="MF_00051">
    <property type="entry name" value="SHMT"/>
    <property type="match status" value="1"/>
</dbReference>
<dbReference type="PANTHER" id="PTHR11680:SF35">
    <property type="entry name" value="SERINE HYDROXYMETHYLTRANSFERASE 1"/>
    <property type="match status" value="1"/>
</dbReference>
<evidence type="ECO:0000256" key="1">
    <source>
        <dbReference type="ARBA" id="ARBA00001933"/>
    </source>
</evidence>
<dbReference type="CDD" id="cd00378">
    <property type="entry name" value="SHMT"/>
    <property type="match status" value="1"/>
</dbReference>
<dbReference type="Proteomes" id="UP000230232">
    <property type="component" value="Unassembled WGS sequence"/>
</dbReference>
<dbReference type="UniPathway" id="UPA00288">
    <property type="reaction ID" value="UER01023"/>
</dbReference>